<feature type="region of interest" description="Disordered" evidence="1">
    <location>
        <begin position="210"/>
        <end position="233"/>
    </location>
</feature>
<evidence type="ECO:0000313" key="3">
    <source>
        <dbReference type="Proteomes" id="UP000030040"/>
    </source>
</evidence>
<dbReference type="Proteomes" id="UP000030040">
    <property type="component" value="Segment"/>
</dbReference>
<keyword evidence="3" id="KW-1185">Reference proteome</keyword>
<evidence type="ECO:0000313" key="2">
    <source>
        <dbReference type="EMBL" id="AIU44326.1"/>
    </source>
</evidence>
<reference evidence="3" key="1">
    <citation type="submission" date="2014-10" db="EMBL/GenBank/DDBJ databases">
        <title>Draft genome sequence of lytic bacteriophage specific to a multidrug resistant bacterium Delftia tsuruhatensis ARB-1.</title>
        <authorList>
            <person name="Bhattacharjee A.S."/>
            <person name="Motlagh A.M."/>
            <person name="Goel R."/>
        </authorList>
    </citation>
    <scope>NUCLEOTIDE SEQUENCE [LARGE SCALE GENOMIC DNA]</scope>
</reference>
<dbReference type="GeneID" id="24638757"/>
<sequence>MIMSCGADSAGKIALANITQGLNFDFQDIDMSGGQYEIPGGTANPMFEFVKRVTNEDLTERKVDGEGTFDYLMKGTSVWLDREYKSGRITAAEFSKTWIAMTEACIAGAVQFQLGKDQAYWSGVNAQVAAIRGNVDLAVAKMEFAAKKGEALTNKARYGLTIMQMATEDINYCQGKFTHENILPKNASLLTEQINGQKEQTKLLTEQQGLVKEQKEAQRGQTSDTRTDGQPVMGVLGKQKDLYTQQIESYKRDSELKAAKMWTDAWITQKTIDEAVLAPNMFTNASVDQVMTSIKTKNGL</sequence>
<protein>
    <submittedName>
        <fullName evidence="2">Virion structural protein</fullName>
    </submittedName>
</protein>
<organism evidence="2 3">
    <name type="scientific">Delftia phage RG-2014</name>
    <dbReference type="NCBI Taxonomy" id="1563661"/>
    <lineage>
        <taxon>Viruses</taxon>
        <taxon>Duplodnaviria</taxon>
        <taxon>Heunggongvirae</taxon>
        <taxon>Uroviricota</taxon>
        <taxon>Caudoviricetes</taxon>
        <taxon>Schitoviridae</taxon>
        <taxon>Dendoorenvirus</taxon>
        <taxon>Dendoorenvirus RG2014</taxon>
    </lineage>
</organism>
<proteinExistence type="predicted"/>
<accession>A0A097PBE1</accession>
<name>A0A097PBE1_9CAUD</name>
<dbReference type="OrthoDB" id="6333at10239"/>
<dbReference type="RefSeq" id="YP_009148435.1">
    <property type="nucleotide sequence ID" value="NC_027348.2"/>
</dbReference>
<gene>
    <name evidence="2" type="ORF">RG2014_072</name>
</gene>
<dbReference type="KEGG" id="vg:24638757"/>
<evidence type="ECO:0000256" key="1">
    <source>
        <dbReference type="SAM" id="MobiDB-lite"/>
    </source>
</evidence>
<dbReference type="EMBL" id="KM879221">
    <property type="protein sequence ID" value="AIU44326.1"/>
    <property type="molecule type" value="Genomic_DNA"/>
</dbReference>